<proteinExistence type="predicted"/>
<feature type="signal peptide" evidence="2">
    <location>
        <begin position="1"/>
        <end position="18"/>
    </location>
</feature>
<dbReference type="Proteomes" id="UP001498421">
    <property type="component" value="Unassembled WGS sequence"/>
</dbReference>
<evidence type="ECO:0000256" key="2">
    <source>
        <dbReference type="SAM" id="SignalP"/>
    </source>
</evidence>
<evidence type="ECO:0000313" key="3">
    <source>
        <dbReference type="EMBL" id="KAK7425795.1"/>
    </source>
</evidence>
<gene>
    <name evidence="3" type="ORF">QQZ08_007773</name>
</gene>
<feature type="chain" id="PRO_5046658221" description="Pheromone protein 1" evidence="2">
    <location>
        <begin position="19"/>
        <end position="270"/>
    </location>
</feature>
<feature type="region of interest" description="Disordered" evidence="1">
    <location>
        <begin position="131"/>
        <end position="152"/>
    </location>
</feature>
<protein>
    <recommendedName>
        <fullName evidence="5">Pheromone protein 1</fullName>
    </recommendedName>
</protein>
<name>A0ABR1HY76_9HYPO</name>
<keyword evidence="2" id="KW-0732">Signal</keyword>
<sequence length="270" mass="29732">MKFTLAALVSVLATGVLAAPAPEAAPEPWCMYKGQPCWKAKRDAEAEAQPWCMYKGQPCWKAKRAAEAFKDAITSSGGLAARDADAERSNSPGGAAFKIKRDVDELAGFVAGSYWNPAQFYNELGLDQQFHPDSGSDDASGNDDADAKEKRDASPWCMYKGQPCWKKRDAEAEAEAVAADKRWCMYKGQPCWKAKRAAEAVLDVVGHTDVSKRDAQPWCIYPGQPCWKKRDAEADADKRWCLYPGQPCWKAKRDVAAMRTAARAIVDALE</sequence>
<comment type="caution">
    <text evidence="3">The sequence shown here is derived from an EMBL/GenBank/DDBJ whole genome shotgun (WGS) entry which is preliminary data.</text>
</comment>
<dbReference type="EMBL" id="JAZAVK010000076">
    <property type="protein sequence ID" value="KAK7425795.1"/>
    <property type="molecule type" value="Genomic_DNA"/>
</dbReference>
<accession>A0ABR1HY76</accession>
<organism evidence="3 4">
    <name type="scientific">Neonectria magnoliae</name>
    <dbReference type="NCBI Taxonomy" id="2732573"/>
    <lineage>
        <taxon>Eukaryota</taxon>
        <taxon>Fungi</taxon>
        <taxon>Dikarya</taxon>
        <taxon>Ascomycota</taxon>
        <taxon>Pezizomycotina</taxon>
        <taxon>Sordariomycetes</taxon>
        <taxon>Hypocreomycetidae</taxon>
        <taxon>Hypocreales</taxon>
        <taxon>Nectriaceae</taxon>
        <taxon>Neonectria</taxon>
    </lineage>
</organism>
<reference evidence="3 4" key="1">
    <citation type="journal article" date="2025" name="Microbiol. Resour. Announc.">
        <title>Draft genome sequences for Neonectria magnoliae and Neonectria punicea, canker pathogens of Liriodendron tulipifera and Acer saccharum in West Virginia.</title>
        <authorList>
            <person name="Petronek H.M."/>
            <person name="Kasson M.T."/>
            <person name="Metheny A.M."/>
            <person name="Stauder C.M."/>
            <person name="Lovett B."/>
            <person name="Lynch S.C."/>
            <person name="Garnas J.R."/>
            <person name="Kasson L.R."/>
            <person name="Stajich J.E."/>
        </authorList>
    </citation>
    <scope>NUCLEOTIDE SEQUENCE [LARGE SCALE GENOMIC DNA]</scope>
    <source>
        <strain evidence="3 4">NRRL 64651</strain>
    </source>
</reference>
<evidence type="ECO:0000256" key="1">
    <source>
        <dbReference type="SAM" id="MobiDB-lite"/>
    </source>
</evidence>
<evidence type="ECO:0008006" key="5">
    <source>
        <dbReference type="Google" id="ProtNLM"/>
    </source>
</evidence>
<evidence type="ECO:0000313" key="4">
    <source>
        <dbReference type="Proteomes" id="UP001498421"/>
    </source>
</evidence>
<keyword evidence="4" id="KW-1185">Reference proteome</keyword>